<feature type="domain" description="SET" evidence="6">
    <location>
        <begin position="501"/>
        <end position="630"/>
    </location>
</feature>
<sequence length="637" mass="71127">MSSTGPRQLLNNLRSDALALTTQIVRATYREVWREFYKWEQEDSRRALASLPAQRASERVGRAAPSHLRVPSANPADWERAAARPDVGGVSAVADASFTLEVHSFGADGAPTVETLVPTVYQVTDALGACPPYESCAPIDVNIFHGDDPEEMAFVPMADDDTFPRGAFLEQHESLAWQAPRFDPNQNAIILETAYRLHYERGISLAHVDETGVLPCMLTDPQGVLAMAAHRDILDWPGSSHKSYPPIWRVVVPHAPDTLRASLENHLKLFCPNLSCVKALCSLHNYEPPAVLSPKHEALAGQDTTYEVPIDACGEDCYLERLDTDAIPPWSDADIDDLRVILQVDPHSIPCDLAYLCRKPCYEVRTERFVNLRRIWNSVRFRHSLLYLAKISANSADHNHTSFTPNAPCSHPGPCNEASKCACYLNKAHCERNCRCSLDCVRRWRGCRCTRSKNNKKACLEKCPCRIANRECDPELCLSCEAQYFGSQLCRNSQVHKARRKAIEVKSSANGLGAFLLEGAEKGDLVIEYVGELIYEPTFDARGFFDRCLLTFEMHSILSTHRGRSYVYGLDHELNVDSTFAGNESRFINHAPGKKANCAVSIKLVNGDHRIGVYAKKRILAGAELFLDYGSEFFDKV</sequence>
<evidence type="ECO:0000256" key="1">
    <source>
        <dbReference type="ARBA" id="ARBA00022603"/>
    </source>
</evidence>
<evidence type="ECO:0000259" key="7">
    <source>
        <dbReference type="PROSITE" id="PS51633"/>
    </source>
</evidence>
<dbReference type="PANTHER" id="PTHR45747">
    <property type="entry name" value="HISTONE-LYSINE N-METHYLTRANSFERASE E(Z)"/>
    <property type="match status" value="1"/>
</dbReference>
<protein>
    <submittedName>
        <fullName evidence="8">SET domain-containing protein</fullName>
    </submittedName>
</protein>
<dbReference type="EMBL" id="KV722481">
    <property type="protein sequence ID" value="OCH87565.1"/>
    <property type="molecule type" value="Genomic_DNA"/>
</dbReference>
<evidence type="ECO:0000256" key="5">
    <source>
        <dbReference type="ARBA" id="ARBA00023163"/>
    </source>
</evidence>
<keyword evidence="1" id="KW-0489">Methyltransferase</keyword>
<dbReference type="Gene3D" id="2.170.270.10">
    <property type="entry name" value="SET domain"/>
    <property type="match status" value="1"/>
</dbReference>
<keyword evidence="4" id="KW-0805">Transcription regulation</keyword>
<feature type="domain" description="CXC" evidence="7">
    <location>
        <begin position="388"/>
        <end position="497"/>
    </location>
</feature>
<keyword evidence="9" id="KW-1185">Reference proteome</keyword>
<reference evidence="8 9" key="1">
    <citation type="submission" date="2016-07" db="EMBL/GenBank/DDBJ databases">
        <title>Draft genome of the white-rot fungus Obba rivulosa 3A-2.</title>
        <authorList>
            <consortium name="DOE Joint Genome Institute"/>
            <person name="Miettinen O."/>
            <person name="Riley R."/>
            <person name="Acob R."/>
            <person name="Barry K."/>
            <person name="Cullen D."/>
            <person name="De Vries R."/>
            <person name="Hainaut M."/>
            <person name="Hatakka A."/>
            <person name="Henrissat B."/>
            <person name="Hilden K."/>
            <person name="Kuo R."/>
            <person name="Labutti K."/>
            <person name="Lipzen A."/>
            <person name="Makela M.R."/>
            <person name="Sandor L."/>
            <person name="Spatafora J.W."/>
            <person name="Grigoriev I.V."/>
            <person name="Hibbett D.S."/>
        </authorList>
    </citation>
    <scope>NUCLEOTIDE SEQUENCE [LARGE SCALE GENOMIC DNA]</scope>
    <source>
        <strain evidence="8 9">3A-2</strain>
    </source>
</reference>
<evidence type="ECO:0000256" key="3">
    <source>
        <dbReference type="ARBA" id="ARBA00022691"/>
    </source>
</evidence>
<dbReference type="SMART" id="SM00317">
    <property type="entry name" value="SET"/>
    <property type="match status" value="1"/>
</dbReference>
<evidence type="ECO:0000256" key="4">
    <source>
        <dbReference type="ARBA" id="ARBA00023015"/>
    </source>
</evidence>
<dbReference type="Pfam" id="PF00856">
    <property type="entry name" value="SET"/>
    <property type="match status" value="1"/>
</dbReference>
<evidence type="ECO:0000313" key="9">
    <source>
        <dbReference type="Proteomes" id="UP000250043"/>
    </source>
</evidence>
<evidence type="ECO:0000256" key="2">
    <source>
        <dbReference type="ARBA" id="ARBA00022679"/>
    </source>
</evidence>
<dbReference type="GO" id="GO:0046976">
    <property type="term" value="F:histone H3K27 methyltransferase activity"/>
    <property type="evidence" value="ECO:0007669"/>
    <property type="project" value="TreeGrafter"/>
</dbReference>
<evidence type="ECO:0000313" key="8">
    <source>
        <dbReference type="EMBL" id="OCH87565.1"/>
    </source>
</evidence>
<dbReference type="OrthoDB" id="6141102at2759"/>
<dbReference type="PROSITE" id="PS50280">
    <property type="entry name" value="SET"/>
    <property type="match status" value="1"/>
</dbReference>
<proteinExistence type="predicted"/>
<dbReference type="InterPro" id="IPR046341">
    <property type="entry name" value="SET_dom_sf"/>
</dbReference>
<dbReference type="InterPro" id="IPR045318">
    <property type="entry name" value="EZH1/2-like"/>
</dbReference>
<dbReference type="Proteomes" id="UP000250043">
    <property type="component" value="Unassembled WGS sequence"/>
</dbReference>
<keyword evidence="3" id="KW-0949">S-adenosyl-L-methionine</keyword>
<dbReference type="InterPro" id="IPR001214">
    <property type="entry name" value="SET_dom"/>
</dbReference>
<dbReference type="PROSITE" id="PS51633">
    <property type="entry name" value="CXC"/>
    <property type="match status" value="1"/>
</dbReference>
<keyword evidence="2" id="KW-0808">Transferase</keyword>
<dbReference type="GO" id="GO:0031507">
    <property type="term" value="P:heterochromatin formation"/>
    <property type="evidence" value="ECO:0007669"/>
    <property type="project" value="TreeGrafter"/>
</dbReference>
<dbReference type="PANTHER" id="PTHR45747:SF4">
    <property type="entry name" value="HISTONE-LYSINE N-METHYLTRANSFERASE E(Z)"/>
    <property type="match status" value="1"/>
</dbReference>
<dbReference type="GO" id="GO:0032259">
    <property type="term" value="P:methylation"/>
    <property type="evidence" value="ECO:0007669"/>
    <property type="project" value="UniProtKB-KW"/>
</dbReference>
<dbReference type="InterPro" id="IPR026489">
    <property type="entry name" value="CXC_dom"/>
</dbReference>
<gene>
    <name evidence="8" type="ORF">OBBRIDRAFT_735914</name>
</gene>
<dbReference type="SUPFAM" id="SSF82199">
    <property type="entry name" value="SET domain"/>
    <property type="match status" value="1"/>
</dbReference>
<accession>A0A8E2DGX4</accession>
<keyword evidence="5" id="KW-0804">Transcription</keyword>
<evidence type="ECO:0000259" key="6">
    <source>
        <dbReference type="PROSITE" id="PS50280"/>
    </source>
</evidence>
<dbReference type="AlphaFoldDB" id="A0A8E2DGX4"/>
<organism evidence="8 9">
    <name type="scientific">Obba rivulosa</name>
    <dbReference type="NCBI Taxonomy" id="1052685"/>
    <lineage>
        <taxon>Eukaryota</taxon>
        <taxon>Fungi</taxon>
        <taxon>Dikarya</taxon>
        <taxon>Basidiomycota</taxon>
        <taxon>Agaricomycotina</taxon>
        <taxon>Agaricomycetes</taxon>
        <taxon>Polyporales</taxon>
        <taxon>Gelatoporiaceae</taxon>
        <taxon>Obba</taxon>
    </lineage>
</organism>
<dbReference type="GO" id="GO:0003682">
    <property type="term" value="F:chromatin binding"/>
    <property type="evidence" value="ECO:0007669"/>
    <property type="project" value="TreeGrafter"/>
</dbReference>
<name>A0A8E2DGX4_9APHY</name>
<dbReference type="GO" id="GO:0035098">
    <property type="term" value="C:ESC/E(Z) complex"/>
    <property type="evidence" value="ECO:0007669"/>
    <property type="project" value="TreeGrafter"/>
</dbReference>